<evidence type="ECO:0000313" key="2">
    <source>
        <dbReference type="EMBL" id="KPX40864.1"/>
    </source>
</evidence>
<name>A0A0P9RDP6_9PSED</name>
<proteinExistence type="predicted"/>
<sequence>MMGSERMNSVRAAFTVLRYIRASTAVSECSGRTQAWFVSLHFAINGGCYWIAGLLPAASRPLTLQSK</sequence>
<protein>
    <submittedName>
        <fullName evidence="2">Integrase</fullName>
    </submittedName>
</protein>
<comment type="caution">
    <text evidence="2">The sequence shown here is derived from an EMBL/GenBank/DDBJ whole genome shotgun (WGS) entry which is preliminary data.</text>
</comment>
<keyword evidence="1" id="KW-0472">Membrane</keyword>
<evidence type="ECO:0000256" key="1">
    <source>
        <dbReference type="SAM" id="Phobius"/>
    </source>
</evidence>
<keyword evidence="1" id="KW-1133">Transmembrane helix</keyword>
<evidence type="ECO:0000313" key="3">
    <source>
        <dbReference type="Proteomes" id="UP000050557"/>
    </source>
</evidence>
<dbReference type="EMBL" id="LJQM01000232">
    <property type="protein sequence ID" value="KPX40864.1"/>
    <property type="molecule type" value="Genomic_DNA"/>
</dbReference>
<keyword evidence="1" id="KW-0812">Transmembrane</keyword>
<accession>A0A0P9RDP6</accession>
<dbReference type="PATRIC" id="fig|251654.3.peg.5452"/>
<organism evidence="2 3">
    <name type="scientific">Pseudomonas syringae pv. helianthi</name>
    <dbReference type="NCBI Taxonomy" id="251654"/>
    <lineage>
        <taxon>Bacteria</taxon>
        <taxon>Pseudomonadati</taxon>
        <taxon>Pseudomonadota</taxon>
        <taxon>Gammaproteobacteria</taxon>
        <taxon>Pseudomonadales</taxon>
        <taxon>Pseudomonadaceae</taxon>
        <taxon>Pseudomonas</taxon>
    </lineage>
</organism>
<gene>
    <name evidence="2" type="ORF">ALO68_200036</name>
</gene>
<reference evidence="2 3" key="1">
    <citation type="submission" date="2015-09" db="EMBL/GenBank/DDBJ databases">
        <title>Genome announcement of multiple Pseudomonas syringae strains.</title>
        <authorList>
            <person name="Thakur S."/>
            <person name="Wang P.W."/>
            <person name="Gong Y."/>
            <person name="Weir B.S."/>
            <person name="Guttman D.S."/>
        </authorList>
    </citation>
    <scope>NUCLEOTIDE SEQUENCE [LARGE SCALE GENOMIC DNA]</scope>
    <source>
        <strain evidence="2 3">ICMP4531</strain>
    </source>
</reference>
<feature type="transmembrane region" description="Helical" evidence="1">
    <location>
        <begin position="35"/>
        <end position="58"/>
    </location>
</feature>
<dbReference type="AlphaFoldDB" id="A0A0P9RDP6"/>
<dbReference type="Proteomes" id="UP000050557">
    <property type="component" value="Unassembled WGS sequence"/>
</dbReference>